<organism evidence="2 3">
    <name type="scientific">Aquamicrobium lusatiense</name>
    <dbReference type="NCBI Taxonomy" id="89772"/>
    <lineage>
        <taxon>Bacteria</taxon>
        <taxon>Pseudomonadati</taxon>
        <taxon>Pseudomonadota</taxon>
        <taxon>Alphaproteobacteria</taxon>
        <taxon>Hyphomicrobiales</taxon>
        <taxon>Phyllobacteriaceae</taxon>
        <taxon>Aquamicrobium</taxon>
    </lineage>
</organism>
<dbReference type="Pfam" id="PF09339">
    <property type="entry name" value="HTH_IclR"/>
    <property type="match status" value="1"/>
</dbReference>
<dbReference type="RefSeq" id="WP_210307200.1">
    <property type="nucleotide sequence ID" value="NZ_JACHEU010000001.1"/>
</dbReference>
<name>A0A7W9S206_9HYPH</name>
<gene>
    <name evidence="2" type="ORF">HNR59_000858</name>
</gene>
<sequence length="151" mass="17404">MDDQHIRAVVQTQIIECLNRFYAIETGMWGGPLHALIIRTVIAGENQGRLYDISAIANVLDLPLTTVHRKVRELEEMGFLYRQRDGRSVYLRPTQRTCVKLDKSFEEMIRAVRLLYRMPSPQTFLKYVVDAGPHPALRFYGEADDEAAQTH</sequence>
<keyword evidence="2" id="KW-0238">DNA-binding</keyword>
<evidence type="ECO:0000313" key="2">
    <source>
        <dbReference type="EMBL" id="MBB6011513.1"/>
    </source>
</evidence>
<comment type="caution">
    <text evidence="2">The sequence shown here is derived from an EMBL/GenBank/DDBJ whole genome shotgun (WGS) entry which is preliminary data.</text>
</comment>
<dbReference type="EMBL" id="JACHEU010000001">
    <property type="protein sequence ID" value="MBB6011513.1"/>
    <property type="molecule type" value="Genomic_DNA"/>
</dbReference>
<dbReference type="InterPro" id="IPR036390">
    <property type="entry name" value="WH_DNA-bd_sf"/>
</dbReference>
<evidence type="ECO:0000313" key="3">
    <source>
        <dbReference type="Proteomes" id="UP000533306"/>
    </source>
</evidence>
<proteinExistence type="predicted"/>
<dbReference type="GO" id="GO:0006355">
    <property type="term" value="P:regulation of DNA-templated transcription"/>
    <property type="evidence" value="ECO:0007669"/>
    <property type="project" value="InterPro"/>
</dbReference>
<feature type="domain" description="HTH iclR-type" evidence="1">
    <location>
        <begin position="52"/>
        <end position="83"/>
    </location>
</feature>
<dbReference type="InterPro" id="IPR005471">
    <property type="entry name" value="Tscrpt_reg_IclR_N"/>
</dbReference>
<dbReference type="GO" id="GO:0003677">
    <property type="term" value="F:DNA binding"/>
    <property type="evidence" value="ECO:0007669"/>
    <property type="project" value="UniProtKB-KW"/>
</dbReference>
<dbReference type="InterPro" id="IPR011991">
    <property type="entry name" value="ArsR-like_HTH"/>
</dbReference>
<dbReference type="Proteomes" id="UP000533306">
    <property type="component" value="Unassembled WGS sequence"/>
</dbReference>
<evidence type="ECO:0000259" key="1">
    <source>
        <dbReference type="Pfam" id="PF09339"/>
    </source>
</evidence>
<dbReference type="InterPro" id="IPR036388">
    <property type="entry name" value="WH-like_DNA-bd_sf"/>
</dbReference>
<dbReference type="Gene3D" id="1.10.10.10">
    <property type="entry name" value="Winged helix-like DNA-binding domain superfamily/Winged helix DNA-binding domain"/>
    <property type="match status" value="1"/>
</dbReference>
<reference evidence="2 3" key="1">
    <citation type="submission" date="2020-08" db="EMBL/GenBank/DDBJ databases">
        <title>Genomic Encyclopedia of Type Strains, Phase IV (KMG-IV): sequencing the most valuable type-strain genomes for metagenomic binning, comparative biology and taxonomic classification.</title>
        <authorList>
            <person name="Goeker M."/>
        </authorList>
    </citation>
    <scope>NUCLEOTIDE SEQUENCE [LARGE SCALE GENOMIC DNA]</scope>
    <source>
        <strain evidence="2 3">DSM 11099</strain>
    </source>
</reference>
<accession>A0A7W9S206</accession>
<dbReference type="SUPFAM" id="SSF46785">
    <property type="entry name" value="Winged helix' DNA-binding domain"/>
    <property type="match status" value="1"/>
</dbReference>
<protein>
    <submittedName>
        <fullName evidence="2">DNA-binding MarR family transcriptional regulator</fullName>
    </submittedName>
</protein>
<dbReference type="AlphaFoldDB" id="A0A7W9S206"/>
<keyword evidence="3" id="KW-1185">Reference proteome</keyword>
<dbReference type="CDD" id="cd00090">
    <property type="entry name" value="HTH_ARSR"/>
    <property type="match status" value="1"/>
</dbReference>